<feature type="region of interest" description="Disordered" evidence="22">
    <location>
        <begin position="2040"/>
        <end position="2099"/>
    </location>
</feature>
<evidence type="ECO:0000313" key="26">
    <source>
        <dbReference type="Proteomes" id="UP000005207"/>
    </source>
</evidence>
<feature type="compositionally biased region" description="Basic and acidic residues" evidence="22">
    <location>
        <begin position="866"/>
        <end position="886"/>
    </location>
</feature>
<dbReference type="GO" id="GO:0043025">
    <property type="term" value="C:neuronal cell body"/>
    <property type="evidence" value="ECO:0007669"/>
    <property type="project" value="TreeGrafter"/>
</dbReference>
<dbReference type="Gene3D" id="6.10.250.2500">
    <property type="match status" value="1"/>
</dbReference>
<keyword evidence="3" id="KW-0597">Phosphoprotein</keyword>
<feature type="domain" description="Voltage-dependent calcium channel alpha-1 subunit IQ" evidence="24">
    <location>
        <begin position="1795"/>
        <end position="1829"/>
    </location>
</feature>
<evidence type="ECO:0000256" key="12">
    <source>
        <dbReference type="ARBA" id="ARBA00023065"/>
    </source>
</evidence>
<keyword evidence="6 23" id="KW-0812">Transmembrane</keyword>
<dbReference type="Pfam" id="PF08763">
    <property type="entry name" value="Ca_chan_IQ"/>
    <property type="match status" value="1"/>
</dbReference>
<feature type="transmembrane region" description="Helical" evidence="23">
    <location>
        <begin position="162"/>
        <end position="182"/>
    </location>
</feature>
<feature type="coiled-coil region" evidence="21">
    <location>
        <begin position="685"/>
        <end position="715"/>
    </location>
</feature>
<keyword evidence="15 19" id="KW-0325">Glycoprotein</keyword>
<feature type="compositionally biased region" description="Basic residues" evidence="22">
    <location>
        <begin position="856"/>
        <end position="865"/>
    </location>
</feature>
<keyword evidence="10 20" id="KW-0851">Voltage-gated channel</keyword>
<keyword evidence="5 20" id="KW-0107">Calcium channel</keyword>
<evidence type="ECO:0000256" key="19">
    <source>
        <dbReference type="PIRSR" id="PIRSR602077-3"/>
    </source>
</evidence>
<keyword evidence="9 18" id="KW-0106">Calcium</keyword>
<comment type="subcellular location">
    <subcellularLocation>
        <location evidence="1 20">Membrane</location>
        <topology evidence="1 20">Multi-pass membrane protein</topology>
    </subcellularLocation>
</comment>
<keyword evidence="11 23" id="KW-1133">Transmembrane helix</keyword>
<evidence type="ECO:0000256" key="17">
    <source>
        <dbReference type="ARBA" id="ARBA00036634"/>
    </source>
</evidence>
<reference evidence="26" key="1">
    <citation type="submission" date="2012-01" db="EMBL/GenBank/DDBJ databases">
        <title>The Genome Sequence of Oreochromis niloticus (Nile Tilapia).</title>
        <authorList>
            <consortium name="Broad Institute Genome Assembly Team"/>
            <consortium name="Broad Institute Sequencing Platform"/>
            <person name="Di Palma F."/>
            <person name="Johnson J."/>
            <person name="Lander E.S."/>
            <person name="Lindblad-Toh K."/>
        </authorList>
    </citation>
    <scope>NUCLEOTIDE SEQUENCE [LARGE SCALE GENOMIC DNA]</scope>
</reference>
<keyword evidence="26" id="KW-1185">Reference proteome</keyword>
<dbReference type="FunFam" id="1.10.287.70:FF:000025">
    <property type="entry name" value="Voltage-dependent R-type calcium channel subunit alpha"/>
    <property type="match status" value="1"/>
</dbReference>
<evidence type="ECO:0000256" key="6">
    <source>
        <dbReference type="ARBA" id="ARBA00022692"/>
    </source>
</evidence>
<feature type="binding site" evidence="18">
    <location>
        <position position="301"/>
    </location>
    <ligand>
        <name>Ca(2+)</name>
        <dbReference type="ChEBI" id="CHEBI:29108"/>
    </ligand>
</feature>
<evidence type="ECO:0000256" key="8">
    <source>
        <dbReference type="ARBA" id="ARBA00022737"/>
    </source>
</evidence>
<feature type="region of interest" description="Disordered" evidence="22">
    <location>
        <begin position="1"/>
        <end position="36"/>
    </location>
</feature>
<feature type="transmembrane region" description="Helical" evidence="23">
    <location>
        <begin position="667"/>
        <end position="689"/>
    </location>
</feature>
<feature type="transmembrane region" description="Helical" evidence="23">
    <location>
        <begin position="1174"/>
        <end position="1192"/>
    </location>
</feature>
<dbReference type="Ensembl" id="ENSONIT00000039626.1">
    <property type="protein sequence ID" value="ENSONIP00000043469.1"/>
    <property type="gene ID" value="ENSONIG00000004915.2"/>
</dbReference>
<feature type="transmembrane region" description="Helical" evidence="23">
    <location>
        <begin position="589"/>
        <end position="611"/>
    </location>
</feature>
<dbReference type="FunFam" id="1.20.120.350:FF:000001">
    <property type="entry name" value="Voltage-dependent L-type calcium channel subunit alpha"/>
    <property type="match status" value="1"/>
</dbReference>
<feature type="transmembrane region" description="Helical" evidence="23">
    <location>
        <begin position="287"/>
        <end position="308"/>
    </location>
</feature>
<feature type="compositionally biased region" description="Basic residues" evidence="22">
    <location>
        <begin position="1961"/>
        <end position="1975"/>
    </location>
</feature>
<evidence type="ECO:0000256" key="22">
    <source>
        <dbReference type="SAM" id="MobiDB-lite"/>
    </source>
</evidence>
<reference evidence="25" key="2">
    <citation type="submission" date="2025-08" db="UniProtKB">
        <authorList>
            <consortium name="Ensembl"/>
        </authorList>
    </citation>
    <scope>IDENTIFICATION</scope>
</reference>
<feature type="transmembrane region" description="Helical" evidence="23">
    <location>
        <begin position="1142"/>
        <end position="1162"/>
    </location>
</feature>
<dbReference type="PRINTS" id="PR00167">
    <property type="entry name" value="CACHANNEL"/>
</dbReference>
<keyword evidence="8" id="KW-0677">Repeat</keyword>
<evidence type="ECO:0000256" key="10">
    <source>
        <dbReference type="ARBA" id="ARBA00022882"/>
    </source>
</evidence>
<feature type="glycosylation site" description="N-linked (GlcNAc...) asparagine" evidence="19">
    <location>
        <position position="266"/>
    </location>
</feature>
<keyword evidence="12" id="KW-0406">Ion transport</keyword>
<feature type="compositionally biased region" description="Basic residues" evidence="22">
    <location>
        <begin position="910"/>
        <end position="919"/>
    </location>
</feature>
<keyword evidence="21" id="KW-0175">Coiled coil</keyword>
<dbReference type="PRINTS" id="PR01631">
    <property type="entry name" value="NVDCCALPHA1"/>
</dbReference>
<feature type="transmembrane region" description="Helical" evidence="23">
    <location>
        <begin position="1347"/>
        <end position="1372"/>
    </location>
</feature>
<dbReference type="InterPro" id="IPR031649">
    <property type="entry name" value="GPHH_dom"/>
</dbReference>
<dbReference type="GO" id="GO:0098703">
    <property type="term" value="P:calcium ion import across plasma membrane"/>
    <property type="evidence" value="ECO:0007669"/>
    <property type="project" value="TreeGrafter"/>
</dbReference>
<evidence type="ECO:0000256" key="2">
    <source>
        <dbReference type="ARBA" id="ARBA00022448"/>
    </source>
</evidence>
<feature type="transmembrane region" description="Helical" evidence="23">
    <location>
        <begin position="1104"/>
        <end position="1122"/>
    </location>
</feature>
<feature type="compositionally biased region" description="Polar residues" evidence="22">
    <location>
        <begin position="2075"/>
        <end position="2085"/>
    </location>
</feature>
<comment type="catalytic activity">
    <reaction evidence="17">
        <text>Ca(2+)(in) = Ca(2+)(out)</text>
        <dbReference type="Rhea" id="RHEA:29671"/>
        <dbReference type="ChEBI" id="CHEBI:29108"/>
    </reaction>
</comment>
<dbReference type="FunFam" id="1.20.120.350:FF:000015">
    <property type="entry name" value="Voltage-dependent N-type calcium channel subunit alpha"/>
    <property type="match status" value="1"/>
</dbReference>
<evidence type="ECO:0000256" key="18">
    <source>
        <dbReference type="PIRSR" id="PIRSR602077-1"/>
    </source>
</evidence>
<dbReference type="PANTHER" id="PTHR45628:SF35">
    <property type="entry name" value="VOLTAGE-DEPENDENT N-TYPE CALCIUM CHANNEL SUBUNIT ALPHA"/>
    <property type="match status" value="1"/>
</dbReference>
<dbReference type="InterPro" id="IPR005821">
    <property type="entry name" value="Ion_trans_dom"/>
</dbReference>
<keyword evidence="4 20" id="KW-0109">Calcium transport</keyword>
<evidence type="ECO:0000256" key="11">
    <source>
        <dbReference type="ARBA" id="ARBA00022989"/>
    </source>
</evidence>
<comment type="function">
    <text evidence="20">Voltage-sensitive calcium channels (VSCC) mediate the entry of calcium ions into excitable cells and are also involved in a variety of calcium-dependent processes, including muscle contraction, hormone or neurotransmitter release, gene expression, cell motility, cell division and cell death. This alpha-1B subunit gives rise to N-type calcium currents. N-type calcium channels belong to the 'high-voltage activated' (HVA) group. They are involved in pain signaling. Calcium channels containing alpha-1B subunit may play a role in directed migration of immature neurons.</text>
</comment>
<feature type="compositionally biased region" description="Polar residues" evidence="22">
    <location>
        <begin position="2041"/>
        <end position="2066"/>
    </location>
</feature>
<feature type="region of interest" description="Disordered" evidence="22">
    <location>
        <begin position="796"/>
        <end position="985"/>
    </location>
</feature>
<evidence type="ECO:0000256" key="23">
    <source>
        <dbReference type="SAM" id="Phobius"/>
    </source>
</evidence>
<keyword evidence="16" id="KW-0407">Ion channel</keyword>
<name>A0A669C7M4_ORENI</name>
<dbReference type="SMART" id="SM01062">
    <property type="entry name" value="Ca_chan_IQ"/>
    <property type="match status" value="1"/>
</dbReference>
<feature type="compositionally biased region" description="Low complexity" evidence="22">
    <location>
        <begin position="17"/>
        <end position="27"/>
    </location>
</feature>
<dbReference type="GeneTree" id="ENSGT00940000155275"/>
<feature type="transmembrane region" description="Helical" evidence="23">
    <location>
        <begin position="90"/>
        <end position="108"/>
    </location>
</feature>
<dbReference type="GO" id="GO:0007268">
    <property type="term" value="P:chemical synaptic transmission"/>
    <property type="evidence" value="ECO:0007669"/>
    <property type="project" value="TreeGrafter"/>
</dbReference>
<evidence type="ECO:0000256" key="7">
    <source>
        <dbReference type="ARBA" id="ARBA00022723"/>
    </source>
</evidence>
<evidence type="ECO:0000256" key="1">
    <source>
        <dbReference type="ARBA" id="ARBA00004141"/>
    </source>
</evidence>
<comment type="similarity">
    <text evidence="20">Belongs to the calcium channel alpha-1 subunit (TC 1.A.1.11) family.</text>
</comment>
<sequence length="2249" mass="255291">MARFEDELSSRYGGGCPAAPARGGSRQPGPPGGQRMYKQTMAQRARTMAIYNPIPVKQNCLTVNRSLFIFSEDNVIRKYAKKITEWPYPYNPYMILATIIANCIVLALEQHLPASDKTPMSERLDDTEPYFIGIFCFEAGIKIIALGFAFHKGSYLRNGWNVMDFVVVLTGILATVGADFDLRTLRAVRVLRPLKLVSGIPSLQVVLKSIMKAMVPLLQIGLLLFFAILMFAIIGLDFYMGKFHRTCEQTADFPCGYEAPARTCANGTVCREYWIGPNFGITNFDNILFAVLTVFQCITMEGWVDILYNANDASGNMWNWLYFIPLIIIGSFFMLNLVLGVLSGEFAKERERVEKRQEFLKLRRQQQIERELTGYLEWICKAEEVMLAEEDKNAEEKSLDGAWKSKNDLINAEEGDDHFTDISSVGSPYARASVKSKNESSSYLRRKEKRIRFTIRRLVKSQSFYWTVLCLVGLNTLCVAIVHYDQPEWLTYALYLAEFVFLGLFLVEMSMKMYGLGPQNYFHSSFNCFDFGVIIGSIFEVVWAAMKPGASFGISVLRALRLLRIFKVTKYWNSLRNLVVSLLNSMKSIISLLFLLFLFIVVFALLGMQLFGGQFNFEDETPTTNFDTFPAAILTVFQILTGEDWNAVMYHGIESQGGVHGGMFSSIYFIVLTLFGNYTLLNVFLAIAVDNLANAQELTKDEEEQEEAINKKLALQKAKEVKEVSPMSAANISITEQQRSVKTMSVWEQRTSQLRKQNRASCEALYSELTSEERLHISSALHMQPDMKTHLDRPLVVEPHSGSNQHHHKKTCLPEEADTATDPPPSVSQKPRHHHYHRDRERKQETNDNGDSTKDGRHHVHHNRSKDHDSCRDKRGKSERSHSREGGRKHRHQCSVDDSGGWGNVGERDHHHHHSHRQSRGGNGTVTSGGRGERRSRHKDGNLSNRNGDRDSRGDNGASGERRRHRIHGSRGHSTESNDREKTHSHRVINTAKKIIGCPLSPLEAITGSSCIKKTQEDSDNQRNVRRTGQTSIQIPPVTITSPPGETTLIQSHIDCETVPINEKTLEDLGPCGPKPILPYSSMFIFGQTNPVRRLCHYIVTLRYFEMSILVVIAMSSIALAAEDPVWTNAPRNNVLKYLDYAFTGVFTFEMVIKMVDLGLLLHPGSYFRDLWNILDFIVVSGALVAFAFSGTKGKDISTIKSLRVLRVLRPLKTIKRLPKLKAVFDCVVNSLKNVLNILIVYILFMFIFAVIAVQLFKGKFFYCTDESKGLEKDCKGQFLDYDKDEVAAMPREWKKYEFHYDNVLWAFLTLFTVSTGEGWPTVLKHSVDATFEDQGPSPGYRIEMSIFYVVYFVVFPFFFVNIFVALIIITFQEQGDKALSECSLEKNERACIDFAINAKPLTRYMPENTQSFQYRMWKFVVSAPFEYSIMIMIALNTVVLMMKFYGAPEFYEAMLKNLNIVFTTLFSLECILKIIAFGPLNYLKDAWNVFDFVTVLGSITDILVTEINDRLLNLSFLRLFRAARLIKLLRQGYTIRILLWTFVQSFKALPYVCLLIAMLFFIYAIIGMQVFGNIELNEDTAINHHNNFRTFLQALMLLFRSATGEAWHEIMLSCLSHRTCDERSGTDGKECGSDFAYFYFVSFIFLCSFLMLNLFVAVIMDNFEYLTRDSSILGPHHLDEFIRVWAEYDPAACGRIKYLDMYQMLLHMSPPLGLGKKCPPRVAYKRLVKMNMPIADDNTVHFTSTLMALIRTALEIKLASAQRLCDAELKKELSTVWPNLSQKTMDLLVTPHKPNELTVGKVYAALMIFDYYKQNRARRLQQQQSASGSQVQHPHYICKHAMKYTHNGLSSNLDAWAHIHACTLTHFECMLHVNTHAQKILSVGNYFVEKIIRCSCYVKLGEKTTLKCITDWLSISFFLLLQSVPDASPMKRSASTVTPQRPQEVNLRDYTLEKPSQERPHHHHHHRRCHHRRDRDRDRDRDRENRQRSLDAPLAGQPPGSAASRERAHDRGRSHERKHHHSSADKQRYYSCDRYCSRGQCRSKSSTASCAASPSEGLETSNKQGSGWVKSSPVALSSNTSTPSRGRRQLPKIPHIPRPGVAYKTANSSPVHFVSSQTSLSPGRLSRGLSEHNALRHSGSHHFPCPVTRISSEPFLSQGQGKALGSLYGSLRDQLEVFQDMAALSPSPCAGHSSWNVLPRMMGALSPAQQQNLGMPNGHHISFGSSTSPGSGVRAPRCYQEAVKDEWC</sequence>
<feature type="compositionally biased region" description="Basic and acidic residues" evidence="22">
    <location>
        <begin position="838"/>
        <end position="855"/>
    </location>
</feature>
<feature type="transmembrane region" description="Helical" evidence="23">
    <location>
        <begin position="1638"/>
        <end position="1661"/>
    </location>
</feature>
<dbReference type="Gene3D" id="6.10.250.2180">
    <property type="match status" value="1"/>
</dbReference>
<evidence type="ECO:0000256" key="4">
    <source>
        <dbReference type="ARBA" id="ARBA00022568"/>
    </source>
</evidence>
<evidence type="ECO:0000256" key="14">
    <source>
        <dbReference type="ARBA" id="ARBA00023157"/>
    </source>
</evidence>
<dbReference type="SUPFAM" id="SSF81324">
    <property type="entry name" value="Voltage-gated potassium channels"/>
    <property type="match status" value="4"/>
</dbReference>
<dbReference type="Proteomes" id="UP000005207">
    <property type="component" value="Linkage group LG12"/>
</dbReference>
<dbReference type="FunFam" id="1.10.287.70:FF:000023">
    <property type="entry name" value="Voltage-dependent R-type calcium channel subunit alpha"/>
    <property type="match status" value="1"/>
</dbReference>
<feature type="compositionally biased region" description="Basic residues" evidence="22">
    <location>
        <begin position="962"/>
        <end position="971"/>
    </location>
</feature>
<organism evidence="25 26">
    <name type="scientific">Oreochromis niloticus</name>
    <name type="common">Nile tilapia</name>
    <name type="synonym">Tilapia nilotica</name>
    <dbReference type="NCBI Taxonomy" id="8128"/>
    <lineage>
        <taxon>Eukaryota</taxon>
        <taxon>Metazoa</taxon>
        <taxon>Chordata</taxon>
        <taxon>Craniata</taxon>
        <taxon>Vertebrata</taxon>
        <taxon>Euteleostomi</taxon>
        <taxon>Actinopterygii</taxon>
        <taxon>Neopterygii</taxon>
        <taxon>Teleostei</taxon>
        <taxon>Neoteleostei</taxon>
        <taxon>Acanthomorphata</taxon>
        <taxon>Ovalentaria</taxon>
        <taxon>Cichlomorphae</taxon>
        <taxon>Cichliformes</taxon>
        <taxon>Cichlidae</taxon>
        <taxon>African cichlids</taxon>
        <taxon>Pseudocrenilabrinae</taxon>
        <taxon>Oreochromini</taxon>
        <taxon>Oreochromis</taxon>
    </lineage>
</organism>
<dbReference type="FunFam" id="1.20.120.350:FF:000011">
    <property type="entry name" value="Voltage-dependent N-type calcium channel subunit alpha"/>
    <property type="match status" value="1"/>
</dbReference>
<dbReference type="Gene3D" id="1.10.287.70">
    <property type="match status" value="4"/>
</dbReference>
<evidence type="ECO:0000259" key="24">
    <source>
        <dbReference type="SMART" id="SM01062"/>
    </source>
</evidence>
<dbReference type="Pfam" id="PF00520">
    <property type="entry name" value="Ion_trans"/>
    <property type="match status" value="4"/>
</dbReference>
<proteinExistence type="inferred from homology"/>
<dbReference type="Pfam" id="PF16905">
    <property type="entry name" value="GPHH"/>
    <property type="match status" value="1"/>
</dbReference>
<dbReference type="InterPro" id="IPR002077">
    <property type="entry name" value="VDCCAlpha1"/>
</dbReference>
<feature type="transmembrane region" description="Helical" evidence="23">
    <location>
        <begin position="489"/>
        <end position="507"/>
    </location>
</feature>
<feature type="compositionally biased region" description="Basic and acidic residues" evidence="22">
    <location>
        <begin position="2005"/>
        <end position="2014"/>
    </location>
</feature>
<feature type="transmembrane region" description="Helical" evidence="23">
    <location>
        <begin position="464"/>
        <end position="483"/>
    </location>
</feature>
<evidence type="ECO:0000256" key="15">
    <source>
        <dbReference type="ARBA" id="ARBA00023180"/>
    </source>
</evidence>
<dbReference type="FunFam" id="1.20.120.350:FF:000013">
    <property type="entry name" value="Voltage-dependent N-type calcium channel subunit alpha"/>
    <property type="match status" value="1"/>
</dbReference>
<feature type="region of interest" description="Disordered" evidence="22">
    <location>
        <begin position="1955"/>
        <end position="2027"/>
    </location>
</feature>
<keyword evidence="13 23" id="KW-0472">Membrane</keyword>
<evidence type="ECO:0000256" key="13">
    <source>
        <dbReference type="ARBA" id="ARBA00023136"/>
    </source>
</evidence>
<evidence type="ECO:0000256" key="3">
    <source>
        <dbReference type="ARBA" id="ARBA00022553"/>
    </source>
</evidence>
<dbReference type="GO" id="GO:0046872">
    <property type="term" value="F:metal ion binding"/>
    <property type="evidence" value="ECO:0007669"/>
    <property type="project" value="UniProtKB-KW"/>
</dbReference>
<evidence type="ECO:0000313" key="25">
    <source>
        <dbReference type="Ensembl" id="ENSONIP00000043469.1"/>
    </source>
</evidence>
<evidence type="ECO:0000256" key="5">
    <source>
        <dbReference type="ARBA" id="ARBA00022673"/>
    </source>
</evidence>
<keyword evidence="2" id="KW-0813">Transport</keyword>
<dbReference type="GO" id="GO:0045202">
    <property type="term" value="C:synapse"/>
    <property type="evidence" value="ECO:0007669"/>
    <property type="project" value="GOC"/>
</dbReference>
<feature type="transmembrane region" description="Helical" evidence="23">
    <location>
        <begin position="129"/>
        <end position="150"/>
    </location>
</feature>
<reference evidence="25" key="3">
    <citation type="submission" date="2025-09" db="UniProtKB">
        <authorList>
            <consortium name="Ensembl"/>
        </authorList>
    </citation>
    <scope>IDENTIFICATION</scope>
</reference>
<feature type="compositionally biased region" description="Basic and acidic residues" evidence="22">
    <location>
        <begin position="973"/>
        <end position="982"/>
    </location>
</feature>
<gene>
    <name evidence="25" type="primary">LOC100710725</name>
</gene>
<keyword evidence="14" id="KW-1015">Disulfide bond</keyword>
<dbReference type="GO" id="GO:0005891">
    <property type="term" value="C:voltage-gated calcium channel complex"/>
    <property type="evidence" value="ECO:0007669"/>
    <property type="project" value="InterPro"/>
</dbReference>
<dbReference type="GO" id="GO:0008331">
    <property type="term" value="F:high voltage-gated calcium channel activity"/>
    <property type="evidence" value="ECO:0007669"/>
    <property type="project" value="TreeGrafter"/>
</dbReference>
<feature type="transmembrane region" description="Helical" evidence="23">
    <location>
        <begin position="1549"/>
        <end position="1567"/>
    </location>
</feature>
<evidence type="ECO:0000256" key="21">
    <source>
        <dbReference type="SAM" id="Coils"/>
    </source>
</evidence>
<dbReference type="Gene3D" id="1.20.120.350">
    <property type="entry name" value="Voltage-gated potassium channels. Chain C"/>
    <property type="match status" value="4"/>
</dbReference>
<evidence type="ECO:0000256" key="16">
    <source>
        <dbReference type="ARBA" id="ARBA00023303"/>
    </source>
</evidence>
<feature type="transmembrane region" description="Helical" evidence="23">
    <location>
        <begin position="1428"/>
        <end position="1447"/>
    </location>
</feature>
<protein>
    <recommendedName>
        <fullName evidence="20">Voltage-dependent N-type calcium channel subunit alpha</fullName>
    </recommendedName>
</protein>
<feature type="transmembrane region" description="Helical" evidence="23">
    <location>
        <begin position="217"/>
        <end position="239"/>
    </location>
</feature>
<feature type="compositionally biased region" description="Basic and acidic residues" evidence="22">
    <location>
        <begin position="1976"/>
        <end position="1990"/>
    </location>
</feature>
<feature type="compositionally biased region" description="Gly residues" evidence="22">
    <location>
        <begin position="921"/>
        <end position="930"/>
    </location>
</feature>
<dbReference type="InterPro" id="IPR050599">
    <property type="entry name" value="VDCC_alpha-1_subunit"/>
</dbReference>
<feature type="binding site" evidence="18">
    <location>
        <position position="643"/>
    </location>
    <ligand>
        <name>Ca(2+)</name>
        <dbReference type="ChEBI" id="CHEBI:29108"/>
    </ligand>
</feature>
<feature type="transmembrane region" description="Helical" evidence="23">
    <location>
        <begin position="1459"/>
        <end position="1481"/>
    </location>
</feature>
<evidence type="ECO:0000256" key="20">
    <source>
        <dbReference type="RuleBase" id="RU003808"/>
    </source>
</evidence>
<feature type="transmembrane region" description="Helical" evidence="23">
    <location>
        <begin position="1235"/>
        <end position="1257"/>
    </location>
</feature>
<accession>A0A669C7M4</accession>
<dbReference type="InterPro" id="IPR005447">
    <property type="entry name" value="VDCC_N_a1su"/>
</dbReference>
<dbReference type="InterPro" id="IPR014873">
    <property type="entry name" value="VDCC_a1su_IQ"/>
</dbReference>
<dbReference type="PANTHER" id="PTHR45628">
    <property type="entry name" value="VOLTAGE-DEPENDENT CALCIUM CHANNEL TYPE A SUBUNIT ALPHA-1"/>
    <property type="match status" value="1"/>
</dbReference>
<dbReference type="FunFam" id="1.10.238.10:FF:000063">
    <property type="entry name" value="Voltage-dependent N-type calcium channel subunit alpha"/>
    <property type="match status" value="1"/>
</dbReference>
<feature type="transmembrane region" description="Helical" evidence="23">
    <location>
        <begin position="320"/>
        <end position="342"/>
    </location>
</feature>
<keyword evidence="7 18" id="KW-0479">Metal-binding</keyword>
<dbReference type="InterPro" id="IPR027359">
    <property type="entry name" value="Volt_channel_dom_sf"/>
</dbReference>
<evidence type="ECO:0000256" key="9">
    <source>
        <dbReference type="ARBA" id="ARBA00022837"/>
    </source>
</evidence>
<feature type="binding site" evidence="18">
    <location>
        <position position="1318"/>
    </location>
    <ligand>
        <name>Ca(2+)</name>
        <dbReference type="ChEBI" id="CHEBI:29108"/>
    </ligand>
</feature>